<feature type="compositionally biased region" description="Low complexity" evidence="14">
    <location>
        <begin position="1209"/>
        <end position="1228"/>
    </location>
</feature>
<dbReference type="Proteomes" id="UP000000323">
    <property type="component" value="Chromosome 2"/>
</dbReference>
<feature type="transmembrane region" description="Helical" evidence="15">
    <location>
        <begin position="131"/>
        <end position="152"/>
    </location>
</feature>
<dbReference type="GO" id="GO:0006355">
    <property type="term" value="P:regulation of DNA-templated transcription"/>
    <property type="evidence" value="ECO:0007669"/>
    <property type="project" value="InterPro"/>
</dbReference>
<evidence type="ECO:0000256" key="12">
    <source>
        <dbReference type="ARBA" id="ARBA00074306"/>
    </source>
</evidence>
<dbReference type="STRING" id="525904.Tter_2194"/>
<sequence>MVENTSWRRPRVWQIFLVAEMLAMAGFLLLPGGLPKDLLYDLLVGIAVGAMLWAAFGRGESLAWALLGLSQALFLAADFTYNVYQYYLHVEEFPFPSAADILYLSGYPLLALGIALLVGERARHSGGAATLDAALITTGITMLGWVFLFGPAFDRSPLSNVAKLVASAYPLMDLLVLLIALRLLLGRRKHTASDFLVLLGVGALLLTDLVYSAQLIAEAYDGSPLLDAGWLLSYALLGAGALAPRAEAPLTTSQPERLGQPRVLALIAALLVPIALVLLDAALGLRVDTIPLIVGTSLMSILATVRMVGILRDHQRDYDRLQESERRFATLLANTPAMVYRRRQDDRWSLEFVSSYAREITGYSDAELLGGKVSLRELVHPEDLPAVTANLRGVSSPGQRYRLEYRLRHRDGSLRFVEEYGQCVRVTEGMPLLEGLLTDVTDRKHAEQAVQQVQRRYQDIFERISEGIFQTSLDGRLLLANPALARMLGYASPEELLSEVQDVARQIYARPADRDRYLRIMLEEGEVRDFELEAVRKDGEHIWLSISSRWLLDEARGMRIIEGTCQDITQRKRAEEALRESMELFVSAFDHAPIGMALVATDGRWLRVNPSLCRMLGYSERELLGMTFQDITHPDDLELDLQHVRQVLDGEIAQYEMEKRYYHKHGSIVWALLSVSLVRDLDGQPLYFVSQIQDITQRKEIERAITESEERYRRLVEAFPDLIAIVQDGRVAYVNPAGARMLGAKDPQELVGRSVLEFVHPERRGEVAAQIDSIGEGGPPPDSIEERFITLDGREIYAEVKVVPTSHEDRPASQIIARDITESRRVAEELRRARDQAIEASRLKSEFVANMSHEIRTPLNAIIGMTELLQDTPLSERQREFVQTIQTSSQSLLSIINDILDFSKIEAGKMVLEEVDFDLVSLVEGTSEMLAGAARGKGISLMTFVDPTIPRTLIGDPARLRQVLLNLLSNAVKFTEQGEVLLRVLPHRAADSEVELLFEVRDTGIGIDSAHLGKLFQPFTQADASTTRRYGGTGLGLTISKTLVELMGGTIWAESQPGVGSTFRFTARFKVAAMERSPTQQLVLPPDLHVLVVDDQAAHRQILRSYLESWHMRCEEAADGAQAIEKAQREHFDLAILDLLLPDTDGFDLAQQLRRLSPSMKLVLLTAHHEQGQGERAVDAGFSAYLLKPIRQSQLMDVLANISARKEPQPQAEQAPSSAAAAAEPPAQGERKPILLAEDNPVNRRLATLQLEKLGYSVRTVDNGREAVEEMARRGQEYCLVLMDCQMPEMDGYEATRQIRRLETKSGRRTPIIALTANALEGDREACLAAGMDDYLSKPLTMGKLKAVLDRWAGTQQVVEKGR</sequence>
<dbReference type="RefSeq" id="WP_012876125.1">
    <property type="nucleotide sequence ID" value="NC_013526.1"/>
</dbReference>
<dbReference type="PANTHER" id="PTHR45339">
    <property type="entry name" value="HYBRID SIGNAL TRANSDUCTION HISTIDINE KINASE J"/>
    <property type="match status" value="1"/>
</dbReference>
<evidence type="ECO:0000256" key="4">
    <source>
        <dbReference type="ARBA" id="ARBA00022553"/>
    </source>
</evidence>
<name>D1CH73_THET1</name>
<feature type="transmembrane region" description="Helical" evidence="15">
    <location>
        <begin position="101"/>
        <end position="119"/>
    </location>
</feature>
<dbReference type="InterPro" id="IPR001610">
    <property type="entry name" value="PAC"/>
</dbReference>
<dbReference type="Pfam" id="PF13426">
    <property type="entry name" value="PAS_9"/>
    <property type="match status" value="1"/>
</dbReference>
<feature type="domain" description="PAS" evidence="18">
    <location>
        <begin position="324"/>
        <end position="398"/>
    </location>
</feature>
<dbReference type="GO" id="GO:0000155">
    <property type="term" value="F:phosphorelay sensor kinase activity"/>
    <property type="evidence" value="ECO:0007669"/>
    <property type="project" value="InterPro"/>
</dbReference>
<dbReference type="EC" id="2.7.13.3" evidence="3"/>
<dbReference type="SUPFAM" id="SSF55874">
    <property type="entry name" value="ATPase domain of HSP90 chaperone/DNA topoisomerase II/histidine kinase"/>
    <property type="match status" value="1"/>
</dbReference>
<dbReference type="SMART" id="SM00448">
    <property type="entry name" value="REC"/>
    <property type="match status" value="2"/>
</dbReference>
<dbReference type="SMART" id="SM00086">
    <property type="entry name" value="PAC"/>
    <property type="match status" value="4"/>
</dbReference>
<dbReference type="KEGG" id="ttr:Tter_2194"/>
<evidence type="ECO:0000259" key="17">
    <source>
        <dbReference type="PROSITE" id="PS50110"/>
    </source>
</evidence>
<keyword evidence="4 13" id="KW-0597">Phosphoprotein</keyword>
<keyword evidence="15" id="KW-0812">Transmembrane</keyword>
<dbReference type="Pfam" id="PF00989">
    <property type="entry name" value="PAS"/>
    <property type="match status" value="1"/>
</dbReference>
<evidence type="ECO:0000256" key="2">
    <source>
        <dbReference type="ARBA" id="ARBA00006402"/>
    </source>
</evidence>
<dbReference type="InterPro" id="IPR000700">
    <property type="entry name" value="PAS-assoc_C"/>
</dbReference>
<evidence type="ECO:0000256" key="11">
    <source>
        <dbReference type="ARBA" id="ARBA00068150"/>
    </source>
</evidence>
<feature type="region of interest" description="Disordered" evidence="14">
    <location>
        <begin position="1205"/>
        <end position="1237"/>
    </location>
</feature>
<proteinExistence type="inferred from homology"/>
<dbReference type="InterPro" id="IPR011006">
    <property type="entry name" value="CheY-like_superfamily"/>
</dbReference>
<dbReference type="SUPFAM" id="SSF47384">
    <property type="entry name" value="Homodimeric domain of signal transducing histidine kinase"/>
    <property type="match status" value="1"/>
</dbReference>
<evidence type="ECO:0000256" key="6">
    <source>
        <dbReference type="ARBA" id="ARBA00022741"/>
    </source>
</evidence>
<evidence type="ECO:0000259" key="19">
    <source>
        <dbReference type="PROSITE" id="PS50113"/>
    </source>
</evidence>
<feature type="transmembrane region" description="Helical" evidence="15">
    <location>
        <begin position="263"/>
        <end position="283"/>
    </location>
</feature>
<dbReference type="InterPro" id="IPR001789">
    <property type="entry name" value="Sig_transdc_resp-reg_receiver"/>
</dbReference>
<dbReference type="CDD" id="cd16922">
    <property type="entry name" value="HATPase_EvgS-ArcB-TorS-like"/>
    <property type="match status" value="1"/>
</dbReference>
<dbReference type="CDD" id="cd17546">
    <property type="entry name" value="REC_hyHK_CKI1_RcsC-like"/>
    <property type="match status" value="2"/>
</dbReference>
<dbReference type="CDD" id="cd00082">
    <property type="entry name" value="HisKA"/>
    <property type="match status" value="1"/>
</dbReference>
<feature type="transmembrane region" description="Helical" evidence="15">
    <location>
        <begin position="164"/>
        <end position="184"/>
    </location>
</feature>
<evidence type="ECO:0000313" key="20">
    <source>
        <dbReference type="EMBL" id="ACZ43094.1"/>
    </source>
</evidence>
<dbReference type="FunFam" id="1.10.287.130:FF:000002">
    <property type="entry name" value="Two-component osmosensing histidine kinase"/>
    <property type="match status" value="1"/>
</dbReference>
<comment type="similarity">
    <text evidence="2">In the N-terminal section; belongs to the phytochrome family.</text>
</comment>
<feature type="domain" description="PAC" evidence="19">
    <location>
        <begin position="655"/>
        <end position="707"/>
    </location>
</feature>
<dbReference type="EMBL" id="CP001826">
    <property type="protein sequence ID" value="ACZ43094.1"/>
    <property type="molecule type" value="Genomic_DNA"/>
</dbReference>
<dbReference type="InterPro" id="IPR036890">
    <property type="entry name" value="HATPase_C_sf"/>
</dbReference>
<dbReference type="SMART" id="SM00388">
    <property type="entry name" value="HisKA"/>
    <property type="match status" value="1"/>
</dbReference>
<comment type="subunit">
    <text evidence="10">At low DSF concentrations, interacts with RpfF.</text>
</comment>
<dbReference type="CDD" id="cd00130">
    <property type="entry name" value="PAS"/>
    <property type="match status" value="4"/>
</dbReference>
<dbReference type="InterPro" id="IPR005467">
    <property type="entry name" value="His_kinase_dom"/>
</dbReference>
<keyword evidence="9" id="KW-0902">Two-component regulatory system</keyword>
<dbReference type="InterPro" id="IPR036097">
    <property type="entry name" value="HisK_dim/P_sf"/>
</dbReference>
<gene>
    <name evidence="20" type="ordered locus">Tter_2194</name>
</gene>
<dbReference type="FunFam" id="3.30.565.10:FF:000010">
    <property type="entry name" value="Sensor histidine kinase RcsC"/>
    <property type="match status" value="1"/>
</dbReference>
<dbReference type="SUPFAM" id="SSF52172">
    <property type="entry name" value="CheY-like"/>
    <property type="match status" value="2"/>
</dbReference>
<dbReference type="InterPro" id="IPR000014">
    <property type="entry name" value="PAS"/>
</dbReference>
<feature type="modified residue" description="4-aspartylphosphate" evidence="13">
    <location>
        <position position="1138"/>
    </location>
</feature>
<organism evidence="20 21">
    <name type="scientific">Thermobaculum terrenum (strain ATCC BAA-798 / CCMEE 7001 / YNP1)</name>
    <dbReference type="NCBI Taxonomy" id="525904"/>
    <lineage>
        <taxon>Bacteria</taxon>
        <taxon>Bacillati</taxon>
        <taxon>Chloroflexota</taxon>
        <taxon>Chloroflexia</taxon>
        <taxon>Candidatus Thermobaculales</taxon>
        <taxon>Candidatus Thermobaculaceae</taxon>
        <taxon>Thermobaculum</taxon>
    </lineage>
</organism>
<keyword evidence="5 20" id="KW-0808">Transferase</keyword>
<feature type="domain" description="PAS" evidence="18">
    <location>
        <begin position="581"/>
        <end position="651"/>
    </location>
</feature>
<dbReference type="eggNOG" id="COG2202">
    <property type="taxonomic scope" value="Bacteria"/>
</dbReference>
<dbReference type="PROSITE" id="PS50112">
    <property type="entry name" value="PAS"/>
    <property type="match status" value="4"/>
</dbReference>
<dbReference type="SMART" id="SM00387">
    <property type="entry name" value="HATPase_c"/>
    <property type="match status" value="1"/>
</dbReference>
<keyword evidence="6" id="KW-0547">Nucleotide-binding</keyword>
<comment type="catalytic activity">
    <reaction evidence="1">
        <text>ATP + protein L-histidine = ADP + protein N-phospho-L-histidine.</text>
        <dbReference type="EC" id="2.7.13.3"/>
    </reaction>
</comment>
<feature type="domain" description="PAS" evidence="18">
    <location>
        <begin position="708"/>
        <end position="778"/>
    </location>
</feature>
<dbReference type="eggNOG" id="COG3829">
    <property type="taxonomic scope" value="Bacteria"/>
</dbReference>
<dbReference type="InterPro" id="IPR003594">
    <property type="entry name" value="HATPase_dom"/>
</dbReference>
<dbReference type="NCBIfam" id="TIGR00229">
    <property type="entry name" value="sensory_box"/>
    <property type="match status" value="4"/>
</dbReference>
<dbReference type="PRINTS" id="PR00344">
    <property type="entry name" value="BCTRLSENSOR"/>
</dbReference>
<dbReference type="PROSITE" id="PS50113">
    <property type="entry name" value="PAC"/>
    <property type="match status" value="4"/>
</dbReference>
<dbReference type="Pfam" id="PF00512">
    <property type="entry name" value="HisKA"/>
    <property type="match status" value="1"/>
</dbReference>
<dbReference type="Pfam" id="PF02518">
    <property type="entry name" value="HATPase_c"/>
    <property type="match status" value="1"/>
</dbReference>
<evidence type="ECO:0000256" key="8">
    <source>
        <dbReference type="ARBA" id="ARBA00022840"/>
    </source>
</evidence>
<dbReference type="InterPro" id="IPR003661">
    <property type="entry name" value="HisK_dim/P_dom"/>
</dbReference>
<evidence type="ECO:0000256" key="15">
    <source>
        <dbReference type="SAM" id="Phobius"/>
    </source>
</evidence>
<keyword evidence="8" id="KW-0067">ATP-binding</keyword>
<feature type="transmembrane region" description="Helical" evidence="15">
    <location>
        <begin position="196"/>
        <end position="217"/>
    </location>
</feature>
<feature type="domain" description="Histidine kinase" evidence="16">
    <location>
        <begin position="850"/>
        <end position="1071"/>
    </location>
</feature>
<dbReference type="HOGENOM" id="CLU_256831_0_0_0"/>
<evidence type="ECO:0000259" key="16">
    <source>
        <dbReference type="PROSITE" id="PS50109"/>
    </source>
</evidence>
<dbReference type="Gene3D" id="3.30.450.20">
    <property type="entry name" value="PAS domain"/>
    <property type="match status" value="4"/>
</dbReference>
<feature type="domain" description="Response regulatory" evidence="17">
    <location>
        <begin position="1233"/>
        <end position="1353"/>
    </location>
</feature>
<dbReference type="Gene3D" id="3.40.50.2300">
    <property type="match status" value="2"/>
</dbReference>
<dbReference type="SMART" id="SM00091">
    <property type="entry name" value="PAS"/>
    <property type="match status" value="4"/>
</dbReference>
<evidence type="ECO:0000259" key="18">
    <source>
        <dbReference type="PROSITE" id="PS50112"/>
    </source>
</evidence>
<keyword evidence="15" id="KW-1133">Transmembrane helix</keyword>
<dbReference type="InterPro" id="IPR013767">
    <property type="entry name" value="PAS_fold"/>
</dbReference>
<feature type="transmembrane region" description="Helical" evidence="15">
    <location>
        <begin position="12"/>
        <end position="32"/>
    </location>
</feature>
<protein>
    <recommendedName>
        <fullName evidence="12">Circadian input-output histidine kinase CikA</fullName>
        <ecNumber evidence="3">2.7.13.3</ecNumber>
    </recommendedName>
    <alternativeName>
        <fullName evidence="11">Sensory/regulatory protein RpfC</fullName>
    </alternativeName>
</protein>
<dbReference type="Gene3D" id="1.10.287.130">
    <property type="match status" value="1"/>
</dbReference>
<keyword evidence="7 20" id="KW-0418">Kinase</keyword>
<dbReference type="Gene3D" id="3.30.565.10">
    <property type="entry name" value="Histidine kinase-like ATPase, C-terminal domain"/>
    <property type="match status" value="1"/>
</dbReference>
<dbReference type="PROSITE" id="PS50109">
    <property type="entry name" value="HIS_KIN"/>
    <property type="match status" value="1"/>
</dbReference>
<dbReference type="PANTHER" id="PTHR45339:SF1">
    <property type="entry name" value="HYBRID SIGNAL TRANSDUCTION HISTIDINE KINASE J"/>
    <property type="match status" value="1"/>
</dbReference>
<evidence type="ECO:0000256" key="14">
    <source>
        <dbReference type="SAM" id="MobiDB-lite"/>
    </source>
</evidence>
<dbReference type="PROSITE" id="PS50110">
    <property type="entry name" value="RESPONSE_REGULATORY"/>
    <property type="match status" value="2"/>
</dbReference>
<dbReference type="eggNOG" id="COG2197">
    <property type="taxonomic scope" value="Bacteria"/>
</dbReference>
<evidence type="ECO:0000313" key="21">
    <source>
        <dbReference type="Proteomes" id="UP000000323"/>
    </source>
</evidence>
<keyword evidence="15" id="KW-0472">Membrane</keyword>
<dbReference type="InterPro" id="IPR013655">
    <property type="entry name" value="PAS_fold_3"/>
</dbReference>
<dbReference type="eggNOG" id="COG4251">
    <property type="taxonomic scope" value="Bacteria"/>
</dbReference>
<dbReference type="InterPro" id="IPR004358">
    <property type="entry name" value="Sig_transdc_His_kin-like_C"/>
</dbReference>
<feature type="transmembrane region" description="Helical" evidence="15">
    <location>
        <begin position="63"/>
        <end position="81"/>
    </location>
</feature>
<dbReference type="Pfam" id="PF08447">
    <property type="entry name" value="PAS_3"/>
    <property type="match status" value="2"/>
</dbReference>
<feature type="domain" description="PAC" evidence="19">
    <location>
        <begin position="528"/>
        <end position="580"/>
    </location>
</feature>
<dbReference type="eggNOG" id="COG0745">
    <property type="taxonomic scope" value="Bacteria"/>
</dbReference>
<evidence type="ECO:0000256" key="7">
    <source>
        <dbReference type="ARBA" id="ARBA00022777"/>
    </source>
</evidence>
<dbReference type="OrthoDB" id="9811889at2"/>
<accession>D1CH73</accession>
<dbReference type="Pfam" id="PF00072">
    <property type="entry name" value="Response_reg"/>
    <property type="match status" value="2"/>
</dbReference>
<feature type="domain" description="PAC" evidence="19">
    <location>
        <begin position="782"/>
        <end position="832"/>
    </location>
</feature>
<evidence type="ECO:0000256" key="1">
    <source>
        <dbReference type="ARBA" id="ARBA00000085"/>
    </source>
</evidence>
<feature type="domain" description="PAC" evidence="19">
    <location>
        <begin position="401"/>
        <end position="452"/>
    </location>
</feature>
<evidence type="ECO:0000256" key="5">
    <source>
        <dbReference type="ARBA" id="ARBA00022679"/>
    </source>
</evidence>
<feature type="transmembrane region" description="Helical" evidence="15">
    <location>
        <begin position="289"/>
        <end position="311"/>
    </location>
</feature>
<reference evidence="21" key="1">
    <citation type="journal article" date="2010" name="Stand. Genomic Sci.">
        <title>Complete genome sequence of 'Thermobaculum terrenum' type strain (YNP1).</title>
        <authorList>
            <person name="Kiss H."/>
            <person name="Cleland D."/>
            <person name="Lapidus A."/>
            <person name="Lucas S."/>
            <person name="Glavina Del Rio T."/>
            <person name="Nolan M."/>
            <person name="Tice H."/>
            <person name="Han C."/>
            <person name="Goodwin L."/>
            <person name="Pitluck S."/>
            <person name="Liolios K."/>
            <person name="Ivanova N."/>
            <person name="Mavromatis K."/>
            <person name="Ovchinnikova G."/>
            <person name="Pati A."/>
            <person name="Chen A."/>
            <person name="Palaniappan K."/>
            <person name="Land M."/>
            <person name="Hauser L."/>
            <person name="Chang Y."/>
            <person name="Jeffries C."/>
            <person name="Lu M."/>
            <person name="Brettin T."/>
            <person name="Detter J."/>
            <person name="Goker M."/>
            <person name="Tindall B."/>
            <person name="Beck B."/>
            <person name="McDermott T."/>
            <person name="Woyke T."/>
            <person name="Bristow J."/>
            <person name="Eisen J."/>
            <person name="Markowitz V."/>
            <person name="Hugenholtz P."/>
            <person name="Kyrpides N."/>
            <person name="Klenk H."/>
            <person name="Cheng J."/>
        </authorList>
    </citation>
    <scope>NUCLEOTIDE SEQUENCE [LARGE SCALE GENOMIC DNA]</scope>
    <source>
        <strain evidence="21">ATCC BAA-798 / YNP1</strain>
    </source>
</reference>
<feature type="transmembrane region" description="Helical" evidence="15">
    <location>
        <begin position="38"/>
        <end position="56"/>
    </location>
</feature>
<dbReference type="GO" id="GO:0005524">
    <property type="term" value="F:ATP binding"/>
    <property type="evidence" value="ECO:0007669"/>
    <property type="project" value="UniProtKB-KW"/>
</dbReference>
<evidence type="ECO:0000256" key="9">
    <source>
        <dbReference type="ARBA" id="ARBA00023012"/>
    </source>
</evidence>
<keyword evidence="21" id="KW-1185">Reference proteome</keyword>
<feature type="domain" description="PAS" evidence="18">
    <location>
        <begin position="453"/>
        <end position="494"/>
    </location>
</feature>
<feature type="domain" description="Response regulatory" evidence="17">
    <location>
        <begin position="1089"/>
        <end position="1203"/>
    </location>
</feature>
<evidence type="ECO:0000256" key="13">
    <source>
        <dbReference type="PROSITE-ProRule" id="PRU00169"/>
    </source>
</evidence>
<feature type="modified residue" description="4-aspartylphosphate" evidence="13">
    <location>
        <position position="1284"/>
    </location>
</feature>
<dbReference type="InterPro" id="IPR035965">
    <property type="entry name" value="PAS-like_dom_sf"/>
</dbReference>
<evidence type="ECO:0000256" key="3">
    <source>
        <dbReference type="ARBA" id="ARBA00012438"/>
    </source>
</evidence>
<evidence type="ECO:0000256" key="10">
    <source>
        <dbReference type="ARBA" id="ARBA00064003"/>
    </source>
</evidence>
<dbReference type="SUPFAM" id="SSF55785">
    <property type="entry name" value="PYP-like sensor domain (PAS domain)"/>
    <property type="match status" value="4"/>
</dbReference>